<sequence length="383" mass="43812">MKHFIAILIMILICSCNEKPGQTVAKTKKNFSWPPVLGKEYPNLQLYNHRGEFVRLNKFKGKIIVVEPIGMNCPACNAFAGANDKSIGKFSGISPQANLPSFKEALKTYGGIDFSKEDIIYIHLLLYDLKMQAPTQQDAKNWAKHFAIHSKNEMVLVGTKEMQGRASYRMIPGFYLIDENFMVVSDSTGHHPKHNLYTELIPKLKKLLQRQKQSQQAFYEIYPRNTDAPKGTKYPCAFAPLPSHLKGIPPPHRIFVTKFFAHVVEAIHTRLKMHQVFYDTKMNRRAELKTYHTELQKVIAALQKLEAPHEKLQKLPGEIVKALLLQQKAYTTLVETGKFAQQDARAGSRILLNSWQQVSRYYSKMNPEVKNAAYHHLCALDVY</sequence>
<dbReference type="AlphaFoldDB" id="A0A5S9IRB3"/>
<accession>A0A5S9IRB3</accession>
<evidence type="ECO:0000313" key="2">
    <source>
        <dbReference type="Proteomes" id="UP000326354"/>
    </source>
</evidence>
<evidence type="ECO:0000313" key="1">
    <source>
        <dbReference type="EMBL" id="BBM86474.1"/>
    </source>
</evidence>
<dbReference type="Proteomes" id="UP000326354">
    <property type="component" value="Chromosome"/>
</dbReference>
<dbReference type="PROSITE" id="PS51257">
    <property type="entry name" value="PROKAR_LIPOPROTEIN"/>
    <property type="match status" value="1"/>
</dbReference>
<dbReference type="RefSeq" id="WP_151970530.1">
    <property type="nucleotide sequence ID" value="NZ_AP019860.1"/>
</dbReference>
<evidence type="ECO:0008006" key="3">
    <source>
        <dbReference type="Google" id="ProtNLM"/>
    </source>
</evidence>
<dbReference type="EMBL" id="AP019860">
    <property type="protein sequence ID" value="BBM86474.1"/>
    <property type="molecule type" value="Genomic_DNA"/>
</dbReference>
<organism evidence="1 2">
    <name type="scientific">Uabimicrobium amorphum</name>
    <dbReference type="NCBI Taxonomy" id="2596890"/>
    <lineage>
        <taxon>Bacteria</taxon>
        <taxon>Pseudomonadati</taxon>
        <taxon>Planctomycetota</taxon>
        <taxon>Candidatus Uabimicrobiia</taxon>
        <taxon>Candidatus Uabimicrobiales</taxon>
        <taxon>Candidatus Uabimicrobiaceae</taxon>
        <taxon>Candidatus Uabimicrobium</taxon>
    </lineage>
</organism>
<dbReference type="OrthoDB" id="287639at2"/>
<dbReference type="SUPFAM" id="SSF52833">
    <property type="entry name" value="Thioredoxin-like"/>
    <property type="match status" value="1"/>
</dbReference>
<dbReference type="KEGG" id="uam:UABAM_04860"/>
<proteinExistence type="predicted"/>
<gene>
    <name evidence="1" type="ORF">UABAM_04860</name>
</gene>
<keyword evidence="2" id="KW-1185">Reference proteome</keyword>
<reference evidence="1 2" key="1">
    <citation type="submission" date="2019-08" db="EMBL/GenBank/DDBJ databases">
        <title>Complete genome sequence of Candidatus Uab amorphum.</title>
        <authorList>
            <person name="Shiratori T."/>
            <person name="Suzuki S."/>
            <person name="Kakizawa Y."/>
            <person name="Ishida K."/>
        </authorList>
    </citation>
    <scope>NUCLEOTIDE SEQUENCE [LARGE SCALE GENOMIC DNA]</scope>
    <source>
        <strain evidence="1 2">SRT547</strain>
    </source>
</reference>
<name>A0A5S9IRB3_UABAM</name>
<protein>
    <recommendedName>
        <fullName evidence="3">Thioredoxin domain-containing protein</fullName>
    </recommendedName>
</protein>
<dbReference type="Gene3D" id="3.40.30.10">
    <property type="entry name" value="Glutaredoxin"/>
    <property type="match status" value="1"/>
</dbReference>
<dbReference type="InterPro" id="IPR036249">
    <property type="entry name" value="Thioredoxin-like_sf"/>
</dbReference>